<evidence type="ECO:0000256" key="2">
    <source>
        <dbReference type="ARBA" id="ARBA00022737"/>
    </source>
</evidence>
<dbReference type="PANTHER" id="PTHR47938:SF9">
    <property type="entry name" value="OS10G0422300 PROTEIN"/>
    <property type="match status" value="1"/>
</dbReference>
<dbReference type="OrthoDB" id="3399at2759"/>
<feature type="repeat" description="PPR" evidence="3">
    <location>
        <begin position="522"/>
        <end position="556"/>
    </location>
</feature>
<dbReference type="Pfam" id="PF13812">
    <property type="entry name" value="PPR_3"/>
    <property type="match status" value="1"/>
</dbReference>
<dbReference type="PANTHER" id="PTHR47938">
    <property type="entry name" value="RESPIRATORY COMPLEX I CHAPERONE (CIA84), PUTATIVE (AFU_ORTHOLOGUE AFUA_2G06020)-RELATED"/>
    <property type="match status" value="1"/>
</dbReference>
<dbReference type="PROSITE" id="PS51375">
    <property type="entry name" value="PPR"/>
    <property type="match status" value="2"/>
</dbReference>
<organism evidence="4 5">
    <name type="scientific">Vanilla planifolia</name>
    <name type="common">Vanilla</name>
    <dbReference type="NCBI Taxonomy" id="51239"/>
    <lineage>
        <taxon>Eukaryota</taxon>
        <taxon>Viridiplantae</taxon>
        <taxon>Streptophyta</taxon>
        <taxon>Embryophyta</taxon>
        <taxon>Tracheophyta</taxon>
        <taxon>Spermatophyta</taxon>
        <taxon>Magnoliopsida</taxon>
        <taxon>Liliopsida</taxon>
        <taxon>Asparagales</taxon>
        <taxon>Orchidaceae</taxon>
        <taxon>Vanilloideae</taxon>
        <taxon>Vanilleae</taxon>
        <taxon>Vanilla</taxon>
    </lineage>
</organism>
<gene>
    <name evidence="4" type="ORF">HPP92_018174</name>
</gene>
<evidence type="ECO:0000256" key="3">
    <source>
        <dbReference type="PROSITE-ProRule" id="PRU00708"/>
    </source>
</evidence>
<dbReference type="EMBL" id="JADCNM010000009">
    <property type="protein sequence ID" value="KAG0468846.1"/>
    <property type="molecule type" value="Genomic_DNA"/>
</dbReference>
<sequence length="604" mass="68782">MVVLLCEWRPQNRARWSENGNRKQVCEVGRPATVPNHMKRREEGEEPSRSLVANKRRYGFRTVTGALATVQLRHILMFSCKKVRLLSPSFFPLLTQRTFVKTHRHVYPQKFGNFSYFLSHQLLYKLVQFRRQCSISAPSFVIPAECTPQFRALFDVIAVGVGSREDMENSLEQLNVKTTKELVIQLIHSCTDLPAAASCGRGSYRSRRLLRFFIWCVHRRVISGFDHHVFNSAIRAFARMNDLTAVGIAQLELQKAGCRMDLETFVIVVETLVKADKADEAVYLFRSMVEKQTHLLPLQQGGSWSCISAIVHALCSKGHAKKAEGVVWHHKDKLQFEIGIIYRSLLHGWCINGNLREARRILTEMKFRGIDPGLSSYIDLLRCICNRNLKFNPSALVSEASNLMMEMRSCGVVPTTVCFNILLSCLGRARRVKESCRILSSMMNGEVDSFPDQDSYCLVVRVLYLTGRIVKGNRIVDRMIKNGVGVKARFFHSLIGVLCGSENVDSALEMFERMKKCCTENLGPTYDLLIEKLCRNGKFDAGRSLYGEAVENGIILQISRDLLDPLKMPVFKPKRPDDELCPSKYKGKLLQKHRKSNNRAKYCS</sequence>
<dbReference type="InterPro" id="IPR002885">
    <property type="entry name" value="PPR_rpt"/>
</dbReference>
<name>A0A835Q9B6_VANPL</name>
<accession>A0A835Q9B6</accession>
<comment type="caution">
    <text evidence="4">The sequence shown here is derived from an EMBL/GenBank/DDBJ whole genome shotgun (WGS) entry which is preliminary data.</text>
</comment>
<dbReference type="Proteomes" id="UP000639772">
    <property type="component" value="Chromosome 9"/>
</dbReference>
<evidence type="ECO:0000313" key="5">
    <source>
        <dbReference type="Proteomes" id="UP000639772"/>
    </source>
</evidence>
<comment type="similarity">
    <text evidence="1">Belongs to the PPR family. P subfamily.</text>
</comment>
<evidence type="ECO:0000256" key="1">
    <source>
        <dbReference type="ARBA" id="ARBA00007626"/>
    </source>
</evidence>
<keyword evidence="2" id="KW-0677">Repeat</keyword>
<evidence type="ECO:0000313" key="4">
    <source>
        <dbReference type="EMBL" id="KAG0468846.1"/>
    </source>
</evidence>
<reference evidence="4 5" key="1">
    <citation type="journal article" date="2020" name="Nat. Food">
        <title>A phased Vanilla planifolia genome enables genetic improvement of flavour and production.</title>
        <authorList>
            <person name="Hasing T."/>
            <person name="Tang H."/>
            <person name="Brym M."/>
            <person name="Khazi F."/>
            <person name="Huang T."/>
            <person name="Chambers A.H."/>
        </authorList>
    </citation>
    <scope>NUCLEOTIDE SEQUENCE [LARGE SCALE GENOMIC DNA]</scope>
    <source>
        <tissue evidence="4">Leaf</tissue>
    </source>
</reference>
<dbReference type="InterPro" id="IPR011990">
    <property type="entry name" value="TPR-like_helical_dom_sf"/>
</dbReference>
<feature type="repeat" description="PPR" evidence="3">
    <location>
        <begin position="338"/>
        <end position="372"/>
    </location>
</feature>
<dbReference type="Pfam" id="PF01535">
    <property type="entry name" value="PPR"/>
    <property type="match status" value="4"/>
</dbReference>
<dbReference type="Gene3D" id="1.25.40.10">
    <property type="entry name" value="Tetratricopeptide repeat domain"/>
    <property type="match status" value="3"/>
</dbReference>
<evidence type="ECO:0008006" key="6">
    <source>
        <dbReference type="Google" id="ProtNLM"/>
    </source>
</evidence>
<dbReference type="AlphaFoldDB" id="A0A835Q9B6"/>
<dbReference type="GO" id="GO:0005739">
    <property type="term" value="C:mitochondrion"/>
    <property type="evidence" value="ECO:0007669"/>
    <property type="project" value="TreeGrafter"/>
</dbReference>
<dbReference type="GO" id="GO:0003729">
    <property type="term" value="F:mRNA binding"/>
    <property type="evidence" value="ECO:0007669"/>
    <property type="project" value="TreeGrafter"/>
</dbReference>
<protein>
    <recommendedName>
        <fullName evidence="6">Pentatricopeptide repeat-containing protein</fullName>
    </recommendedName>
</protein>
<proteinExistence type="inferred from homology"/>
<dbReference type="NCBIfam" id="TIGR00756">
    <property type="entry name" value="PPR"/>
    <property type="match status" value="3"/>
</dbReference>